<dbReference type="PIRSF" id="PIRSF000137">
    <property type="entry name" value="Alcohol_oxidase"/>
    <property type="match status" value="1"/>
</dbReference>
<feature type="domain" description="Glucose-methanol-choline oxidoreductase N-terminal" evidence="3">
    <location>
        <begin position="276"/>
        <end position="290"/>
    </location>
</feature>
<dbReference type="Gene3D" id="3.50.50.60">
    <property type="entry name" value="FAD/NAD(P)-binding domain"/>
    <property type="match status" value="1"/>
</dbReference>
<dbReference type="Pfam" id="PF05199">
    <property type="entry name" value="GMC_oxred_C"/>
    <property type="match status" value="1"/>
</dbReference>
<keyword evidence="2" id="KW-0285">Flavoprotein</keyword>
<dbReference type="Pfam" id="PF00732">
    <property type="entry name" value="GMC_oxred_N"/>
    <property type="match status" value="1"/>
</dbReference>
<dbReference type="SUPFAM" id="SSF51905">
    <property type="entry name" value="FAD/NAD(P)-binding domain"/>
    <property type="match status" value="1"/>
</dbReference>
<gene>
    <name evidence="4" type="ORF">BHQ10_002756</name>
</gene>
<proteinExistence type="inferred from homology"/>
<dbReference type="GO" id="GO:0050660">
    <property type="term" value="F:flavin adenine dinucleotide binding"/>
    <property type="evidence" value="ECO:0007669"/>
    <property type="project" value="InterPro"/>
</dbReference>
<dbReference type="InterPro" id="IPR012132">
    <property type="entry name" value="GMC_OxRdtase"/>
</dbReference>
<dbReference type="Gene3D" id="3.30.560.10">
    <property type="entry name" value="Glucose Oxidase, domain 3"/>
    <property type="match status" value="1"/>
</dbReference>
<dbReference type="Proteomes" id="UP000249363">
    <property type="component" value="Unassembled WGS sequence"/>
</dbReference>
<accession>A0A364KT62</accession>
<organism evidence="4 5">
    <name type="scientific">Talaromyces amestolkiae</name>
    <dbReference type="NCBI Taxonomy" id="1196081"/>
    <lineage>
        <taxon>Eukaryota</taxon>
        <taxon>Fungi</taxon>
        <taxon>Dikarya</taxon>
        <taxon>Ascomycota</taxon>
        <taxon>Pezizomycotina</taxon>
        <taxon>Eurotiomycetes</taxon>
        <taxon>Eurotiomycetidae</taxon>
        <taxon>Eurotiales</taxon>
        <taxon>Trichocomaceae</taxon>
        <taxon>Talaromyces</taxon>
        <taxon>Talaromyces sect. Talaromyces</taxon>
    </lineage>
</organism>
<dbReference type="PROSITE" id="PS00624">
    <property type="entry name" value="GMC_OXRED_2"/>
    <property type="match status" value="1"/>
</dbReference>
<dbReference type="GeneID" id="63791972"/>
<dbReference type="AlphaFoldDB" id="A0A364KT62"/>
<dbReference type="STRING" id="1196081.A0A364KT62"/>
<dbReference type="PANTHER" id="PTHR11552">
    <property type="entry name" value="GLUCOSE-METHANOL-CHOLINE GMC OXIDOREDUCTASE"/>
    <property type="match status" value="1"/>
</dbReference>
<dbReference type="EMBL" id="MIKG01000004">
    <property type="protein sequence ID" value="RAO66744.1"/>
    <property type="molecule type" value="Genomic_DNA"/>
</dbReference>
<feature type="binding site" evidence="2">
    <location>
        <position position="237"/>
    </location>
    <ligand>
        <name>FAD</name>
        <dbReference type="ChEBI" id="CHEBI:57692"/>
    </ligand>
</feature>
<sequence>MGSVDEFDYIIVGGGTAGLTVADRLTEDENVKVLVVEAGEDRSKDPLVLTPGLVAGMYGNPDYDWNFNSVPQPGLNNRKINQPRGKQLGGSSALNFLMLVYPNRGSIDSWKALGNEGWGYDDLAPYFRKFATVHAPPQAAKDVVGLTYHNESLIGDGPVQVSFSEGYGPTNSAWMETFAKFGLEMTADMRSGDALGAFQQPGSIDPATKTRSYAATAHYTPAIASRPNLTILTGTVVKKIIFDTTGPEPVATGILAQSKDGSEKTLNAREVILSAGSLMSPQILELSGVGSKSLLEKHNIPVVIDNPSVGENLQDHAITCQSYEVNPDIASSDMLRDPAVLNALLGMYQASRDGPMGQSNISVAYAPLTDASGISSAETKKSLFAAHDQHTQTLDGQIIRSLLEKAGGPTAQYLLFPGQANTYLAEPTSMMDYLAPSQPGNFITIMSLLNHPFSRGSVHINSADVHQLPTWDPNFNSNPLDLEISALHAMFVEKFTQTAPFSNLLKPDGARIPKGKADSVEAAKEVIRETQVSDFHPSGSCSMRPKDKGGVVDTRLRVHGAKGLRVVDASIFPFVPLGNIQSVVYAVAEKAADLIKEDRLNAA</sequence>
<evidence type="ECO:0000256" key="1">
    <source>
        <dbReference type="ARBA" id="ARBA00010790"/>
    </source>
</evidence>
<evidence type="ECO:0000259" key="3">
    <source>
        <dbReference type="PROSITE" id="PS00624"/>
    </source>
</evidence>
<reference evidence="4 5" key="1">
    <citation type="journal article" date="2017" name="Biotechnol. Biofuels">
        <title>Differential beta-glucosidase expression as a function of carbon source availability in Talaromyces amestolkiae: a genomic and proteomic approach.</title>
        <authorList>
            <person name="de Eugenio L.I."/>
            <person name="Mendez-Liter J.A."/>
            <person name="Nieto-Dominguez M."/>
            <person name="Alonso L."/>
            <person name="Gil-Munoz J."/>
            <person name="Barriuso J."/>
            <person name="Prieto A."/>
            <person name="Martinez M.J."/>
        </authorList>
    </citation>
    <scope>NUCLEOTIDE SEQUENCE [LARGE SCALE GENOMIC DNA]</scope>
    <source>
        <strain evidence="4 5">CIB</strain>
    </source>
</reference>
<dbReference type="RefSeq" id="XP_040731260.1">
    <property type="nucleotide sequence ID" value="XM_040874936.1"/>
</dbReference>
<keyword evidence="5" id="KW-1185">Reference proteome</keyword>
<dbReference type="GO" id="GO:0016614">
    <property type="term" value="F:oxidoreductase activity, acting on CH-OH group of donors"/>
    <property type="evidence" value="ECO:0007669"/>
    <property type="project" value="InterPro"/>
</dbReference>
<comment type="similarity">
    <text evidence="1">Belongs to the GMC oxidoreductase family.</text>
</comment>
<dbReference type="OrthoDB" id="269227at2759"/>
<dbReference type="InterPro" id="IPR000172">
    <property type="entry name" value="GMC_OxRdtase_N"/>
</dbReference>
<evidence type="ECO:0000313" key="4">
    <source>
        <dbReference type="EMBL" id="RAO66744.1"/>
    </source>
</evidence>
<dbReference type="InterPro" id="IPR036188">
    <property type="entry name" value="FAD/NAD-bd_sf"/>
</dbReference>
<dbReference type="PANTHER" id="PTHR11552:SF210">
    <property type="entry name" value="GLUCOSE-METHANOL-CHOLINE OXIDOREDUCTASE N-TERMINAL DOMAIN-CONTAINING PROTEIN-RELATED"/>
    <property type="match status" value="1"/>
</dbReference>
<name>A0A364KT62_TALAM</name>
<comment type="cofactor">
    <cofactor evidence="2">
        <name>FAD</name>
        <dbReference type="ChEBI" id="CHEBI:57692"/>
    </cofactor>
</comment>
<comment type="caution">
    <text evidence="4">The sequence shown here is derived from an EMBL/GenBank/DDBJ whole genome shotgun (WGS) entry which is preliminary data.</text>
</comment>
<dbReference type="InterPro" id="IPR007867">
    <property type="entry name" value="GMC_OxRtase_C"/>
</dbReference>
<protein>
    <recommendedName>
        <fullName evidence="3">Glucose-methanol-choline oxidoreductase N-terminal domain-containing protein</fullName>
    </recommendedName>
</protein>
<keyword evidence="2" id="KW-0274">FAD</keyword>
<evidence type="ECO:0000313" key="5">
    <source>
        <dbReference type="Proteomes" id="UP000249363"/>
    </source>
</evidence>
<dbReference type="SUPFAM" id="SSF54373">
    <property type="entry name" value="FAD-linked reductases, C-terminal domain"/>
    <property type="match status" value="1"/>
</dbReference>
<evidence type="ECO:0000256" key="2">
    <source>
        <dbReference type="PIRSR" id="PIRSR000137-2"/>
    </source>
</evidence>